<accession>W7Y2X8</accession>
<dbReference type="EMBL" id="BAMD01000004">
    <property type="protein sequence ID" value="GAF01938.1"/>
    <property type="molecule type" value="Genomic_DNA"/>
</dbReference>
<dbReference type="AlphaFoldDB" id="W7Y2X8"/>
<reference evidence="1 2" key="1">
    <citation type="journal article" date="2014" name="Genome Announc.">
        <title>Draft Genome Sequence of Cytophaga fermentans JCM 21142T, a Facultative Anaerobe Isolated from Marine Mud.</title>
        <authorList>
            <person name="Starns D."/>
            <person name="Oshima K."/>
            <person name="Suda W."/>
            <person name="Iino T."/>
            <person name="Yuki M."/>
            <person name="Inoue J."/>
            <person name="Kitamura K."/>
            <person name="Iida T."/>
            <person name="Darby A."/>
            <person name="Hattori M."/>
            <person name="Ohkuma M."/>
        </authorList>
    </citation>
    <scope>NUCLEOTIDE SEQUENCE [LARGE SCALE GENOMIC DNA]</scope>
    <source>
        <strain evidence="1 2">JCM 21142</strain>
    </source>
</reference>
<dbReference type="Gene3D" id="2.115.10.20">
    <property type="entry name" value="Glycosyl hydrolase domain, family 43"/>
    <property type="match status" value="1"/>
</dbReference>
<dbReference type="STRING" id="869213.GCA_000517085_01536"/>
<comment type="caution">
    <text evidence="1">The sequence shown here is derived from an EMBL/GenBank/DDBJ whole genome shotgun (WGS) entry which is preliminary data.</text>
</comment>
<dbReference type="OrthoDB" id="9992245at2"/>
<evidence type="ECO:0000313" key="1">
    <source>
        <dbReference type="EMBL" id="GAF01938.1"/>
    </source>
</evidence>
<organism evidence="1 2">
    <name type="scientific">Saccharicrinis fermentans DSM 9555 = JCM 21142</name>
    <dbReference type="NCBI Taxonomy" id="869213"/>
    <lineage>
        <taxon>Bacteria</taxon>
        <taxon>Pseudomonadati</taxon>
        <taxon>Bacteroidota</taxon>
        <taxon>Bacteroidia</taxon>
        <taxon>Marinilabiliales</taxon>
        <taxon>Marinilabiliaceae</taxon>
        <taxon>Saccharicrinis</taxon>
    </lineage>
</organism>
<keyword evidence="2" id="KW-1185">Reference proteome</keyword>
<dbReference type="RefSeq" id="WP_152541657.1">
    <property type="nucleotide sequence ID" value="NZ_BAMD01000004.1"/>
</dbReference>
<sequence length="97" mass="11275">MIRKSNVWMGISLFFLIFVTACSSKRKVDDNSEAVSMDSVRFTYSKVDGIGLDSLYNRRDPSDIIKVGDTYYIWYTRMVSPQRSGYWGGYLVCNIYR</sequence>
<name>W7Y2X8_9BACT</name>
<evidence type="ECO:0000313" key="2">
    <source>
        <dbReference type="Proteomes" id="UP000019402"/>
    </source>
</evidence>
<gene>
    <name evidence="1" type="ORF">JCM21142_1561</name>
</gene>
<dbReference type="InterPro" id="IPR023296">
    <property type="entry name" value="Glyco_hydro_beta-prop_sf"/>
</dbReference>
<protein>
    <submittedName>
        <fullName evidence="1">Uncharacterized protein</fullName>
    </submittedName>
</protein>
<dbReference type="Proteomes" id="UP000019402">
    <property type="component" value="Unassembled WGS sequence"/>
</dbReference>
<proteinExistence type="predicted"/>
<dbReference type="PROSITE" id="PS51257">
    <property type="entry name" value="PROKAR_LIPOPROTEIN"/>
    <property type="match status" value="1"/>
</dbReference>